<evidence type="ECO:0000256" key="1">
    <source>
        <dbReference type="ARBA" id="ARBA00001968"/>
    </source>
</evidence>
<accession>A0A8W8JQF2</accession>
<reference evidence="9" key="1">
    <citation type="submission" date="2022-08" db="UniProtKB">
        <authorList>
            <consortium name="EnsemblMetazoa"/>
        </authorList>
    </citation>
    <scope>IDENTIFICATION</scope>
    <source>
        <strain evidence="9">05x7-T-G4-1.051#20</strain>
    </source>
</reference>
<dbReference type="OrthoDB" id="6050095at2759"/>
<feature type="domain" description="THAP-type" evidence="8">
    <location>
        <begin position="2"/>
        <end position="78"/>
    </location>
</feature>
<dbReference type="GO" id="GO:0008270">
    <property type="term" value="F:zinc ion binding"/>
    <property type="evidence" value="ECO:0007669"/>
    <property type="project" value="UniProtKB-KW"/>
</dbReference>
<keyword evidence="10" id="KW-1185">Reference proteome</keyword>
<dbReference type="PROSITE" id="PS50950">
    <property type="entry name" value="ZF_THAP"/>
    <property type="match status" value="1"/>
</dbReference>
<dbReference type="EnsemblMetazoa" id="G19995.1">
    <property type="protein sequence ID" value="G19995.1:cds"/>
    <property type="gene ID" value="G19995"/>
</dbReference>
<keyword evidence="3 6" id="KW-0863">Zinc-finger</keyword>
<comment type="cofactor">
    <cofactor evidence="1">
        <name>a divalent metal cation</name>
        <dbReference type="ChEBI" id="CHEBI:60240"/>
    </cofactor>
</comment>
<feature type="region of interest" description="Disordered" evidence="7">
    <location>
        <begin position="104"/>
        <end position="126"/>
    </location>
</feature>
<dbReference type="Pfam" id="PF13359">
    <property type="entry name" value="DDE_Tnp_4"/>
    <property type="match status" value="1"/>
</dbReference>
<evidence type="ECO:0000256" key="5">
    <source>
        <dbReference type="ARBA" id="ARBA00023125"/>
    </source>
</evidence>
<dbReference type="InterPro" id="IPR027806">
    <property type="entry name" value="HARBI1_dom"/>
</dbReference>
<evidence type="ECO:0000313" key="9">
    <source>
        <dbReference type="EnsemblMetazoa" id="G19995.1:cds"/>
    </source>
</evidence>
<evidence type="ECO:0000256" key="2">
    <source>
        <dbReference type="ARBA" id="ARBA00022723"/>
    </source>
</evidence>
<dbReference type="GO" id="GO:0003677">
    <property type="term" value="F:DNA binding"/>
    <property type="evidence" value="ECO:0007669"/>
    <property type="project" value="UniProtKB-UniRule"/>
</dbReference>
<evidence type="ECO:0000256" key="3">
    <source>
        <dbReference type="ARBA" id="ARBA00022771"/>
    </source>
</evidence>
<protein>
    <recommendedName>
        <fullName evidence="8">THAP-type domain-containing protein</fullName>
    </recommendedName>
</protein>
<keyword evidence="4" id="KW-0862">Zinc</keyword>
<dbReference type="OMA" id="PSIFHHK"/>
<evidence type="ECO:0000313" key="10">
    <source>
        <dbReference type="Proteomes" id="UP000005408"/>
    </source>
</evidence>
<sequence length="497" mass="56829">MMGKLYCCATNCHNYSGKSVNNRKVTLHRFPVNKRHKGIWKNRISRKNWKPTSCSRLCSEHFVSLSGPTKEHPLPSIFHHKVFKTTKFDHTPEVLKEVVDNQQEHIKDGSGSETSQSDSAETSSFKVNSNQSVLDTSILLHDYCGYIDTSTLSQSKNQFTQTDVLQNKSVGIQKSESYSDVSENNDVSSNITCDKTTSTTFIPFLTIEDIKQDISFYTGLPNKETFYLLFEHLSVYYKCEVSDVLGGRPRKLREVDEFLMVLMRLRLGLLIQDLAQRFNISPSTCSKIFNEWLNLMYEHLEFLVAWPDRNVIKENMPDSFKRRYPNCRVIIDCTEIYTETPQSLSNKGRMYSDYKSHMTWKVLIGISPNGVITHVSDLWSGSTSDKQVTKLSKLIEKCEPGDAIMGDKGFLIADLCTPNGIHLIIPPLKKHGRLTKCEVEKTRRIANLRIHVERAMERIKNFRIIQGVVPISLHDKMSKIVFVVCALCNLMPPLIQS</sequence>
<dbReference type="Proteomes" id="UP000005408">
    <property type="component" value="Unassembled WGS sequence"/>
</dbReference>
<proteinExistence type="predicted"/>
<dbReference type="AlphaFoldDB" id="A0A8W8JQF2"/>
<dbReference type="InterPro" id="IPR027805">
    <property type="entry name" value="Transposase_HTH_dom"/>
</dbReference>
<dbReference type="InterPro" id="IPR006612">
    <property type="entry name" value="THAP_Znf"/>
</dbReference>
<dbReference type="PANTHER" id="PTHR23080">
    <property type="entry name" value="THAP DOMAIN PROTEIN"/>
    <property type="match status" value="1"/>
</dbReference>
<evidence type="ECO:0000256" key="7">
    <source>
        <dbReference type="SAM" id="MobiDB-lite"/>
    </source>
</evidence>
<keyword evidence="5 6" id="KW-0238">DNA-binding</keyword>
<feature type="compositionally biased region" description="Polar residues" evidence="7">
    <location>
        <begin position="111"/>
        <end position="126"/>
    </location>
</feature>
<organism evidence="9 10">
    <name type="scientific">Magallana gigas</name>
    <name type="common">Pacific oyster</name>
    <name type="synonym">Crassostrea gigas</name>
    <dbReference type="NCBI Taxonomy" id="29159"/>
    <lineage>
        <taxon>Eukaryota</taxon>
        <taxon>Metazoa</taxon>
        <taxon>Spiralia</taxon>
        <taxon>Lophotrochozoa</taxon>
        <taxon>Mollusca</taxon>
        <taxon>Bivalvia</taxon>
        <taxon>Autobranchia</taxon>
        <taxon>Pteriomorphia</taxon>
        <taxon>Ostreida</taxon>
        <taxon>Ostreoidea</taxon>
        <taxon>Ostreidae</taxon>
        <taxon>Magallana</taxon>
    </lineage>
</organism>
<evidence type="ECO:0000256" key="4">
    <source>
        <dbReference type="ARBA" id="ARBA00022833"/>
    </source>
</evidence>
<name>A0A8W8JQF2_MAGGI</name>
<dbReference type="SUPFAM" id="SSF57716">
    <property type="entry name" value="Glucocorticoid receptor-like (DNA-binding domain)"/>
    <property type="match status" value="1"/>
</dbReference>
<evidence type="ECO:0000259" key="8">
    <source>
        <dbReference type="PROSITE" id="PS50950"/>
    </source>
</evidence>
<dbReference type="Pfam" id="PF13613">
    <property type="entry name" value="HTH_Tnp_4"/>
    <property type="match status" value="1"/>
</dbReference>
<keyword evidence="2" id="KW-0479">Metal-binding</keyword>
<dbReference type="EnsemblMetazoa" id="G19995.2">
    <property type="protein sequence ID" value="G19995.2:cds"/>
    <property type="gene ID" value="G19995"/>
</dbReference>
<evidence type="ECO:0000256" key="6">
    <source>
        <dbReference type="PROSITE-ProRule" id="PRU00309"/>
    </source>
</evidence>
<dbReference type="Pfam" id="PF05485">
    <property type="entry name" value="THAP"/>
    <property type="match status" value="1"/>
</dbReference>